<evidence type="ECO:0000256" key="2">
    <source>
        <dbReference type="ARBA" id="ARBA00012180"/>
    </source>
</evidence>
<dbReference type="EC" id="3.1.26.4" evidence="2"/>
<dbReference type="Proteomes" id="UP000269221">
    <property type="component" value="Unassembled WGS sequence"/>
</dbReference>
<dbReference type="Gene3D" id="3.10.10.10">
    <property type="entry name" value="HIV Type 1 Reverse Transcriptase, subunit A, domain 1"/>
    <property type="match status" value="1"/>
</dbReference>
<dbReference type="STRING" id="333673.A0A3M0L5C8"/>
<gene>
    <name evidence="4" type="ORF">DUI87_03728</name>
</gene>
<evidence type="ECO:0000313" key="5">
    <source>
        <dbReference type="Proteomes" id="UP000269221"/>
    </source>
</evidence>
<dbReference type="PROSITE" id="PS50878">
    <property type="entry name" value="RT_POL"/>
    <property type="match status" value="1"/>
</dbReference>
<feature type="domain" description="Reverse transcriptase" evidence="3">
    <location>
        <begin position="1"/>
        <end position="133"/>
    </location>
</feature>
<accession>A0A3M0L5C8</accession>
<reference evidence="4 5" key="1">
    <citation type="submission" date="2018-07" db="EMBL/GenBank/DDBJ databases">
        <title>A high quality draft genome assembly of the barn swallow (H. rustica rustica).</title>
        <authorList>
            <person name="Formenti G."/>
            <person name="Chiara M."/>
            <person name="Poveda L."/>
            <person name="Francoijs K.-J."/>
            <person name="Bonisoli-Alquati A."/>
            <person name="Canova L."/>
            <person name="Gianfranceschi L."/>
            <person name="Horner D.S."/>
            <person name="Saino N."/>
        </authorList>
    </citation>
    <scope>NUCLEOTIDE SEQUENCE [LARGE SCALE GENOMIC DNA]</scope>
    <source>
        <strain evidence="4">Chelidonia</strain>
        <tissue evidence="4">Blood</tissue>
    </source>
</reference>
<dbReference type="AlphaFoldDB" id="A0A3M0L5C8"/>
<name>A0A3M0L5C8_HIRRU</name>
<sequence>MLELHYKLESKAAKWYATIDIAIAFFSIPLAADCRAQFAFTWKGVQYTWNRLPQGWKHSPTICHGLIQTALEKGEAPEHLQYVDDIIVWGNTAGEIFKKGEKIIQILLKAGFAIKRSKVKGPAQEVQFLGVKWQYGRRQIPTELINKITAMSPPTNKKETQAFLGAIGFWRMHIPEYRQIIKQEIAHAVALGPDRTGPDVKNVLHSAAGNNGLSWSLWQKVPGETWSRPLGFWSRSYRGSEANYSPTEKEILAAYEGVQAASEVIGTETRLLLAPQLLVLGWMFKGKVLSMNHATDTTWSKWISLITQRTRIGNPNHPGILEIITNWPEEGLTVKVRHVDAHVPKCRANEEHHNNEQVDKAAKVKVSQVDLDWQHKGEVFLARWAHDASGHQGRDATYRWACDRGVDLTMDSISQVIHNCETCTAIKQAKRVKPLWYGG</sequence>
<protein>
    <recommendedName>
        <fullName evidence="2">ribonuclease H</fullName>
        <ecNumber evidence="2">3.1.26.4</ecNumber>
    </recommendedName>
</protein>
<dbReference type="InterPro" id="IPR000477">
    <property type="entry name" value="RT_dom"/>
</dbReference>
<dbReference type="PANTHER" id="PTHR33064">
    <property type="entry name" value="POL PROTEIN"/>
    <property type="match status" value="1"/>
</dbReference>
<keyword evidence="5" id="KW-1185">Reference proteome</keyword>
<dbReference type="InterPro" id="IPR043502">
    <property type="entry name" value="DNA/RNA_pol_sf"/>
</dbReference>
<comment type="similarity">
    <text evidence="1">Belongs to the beta type-B retroviral polymerase family. HERV class-II K(HML-2) pol subfamily.</text>
</comment>
<dbReference type="OrthoDB" id="9950135at2759"/>
<dbReference type="InterPro" id="IPR043128">
    <property type="entry name" value="Rev_trsase/Diguanyl_cyclase"/>
</dbReference>
<dbReference type="EMBL" id="QRBI01000095">
    <property type="protein sequence ID" value="RMC19124.1"/>
    <property type="molecule type" value="Genomic_DNA"/>
</dbReference>
<dbReference type="InterPro" id="IPR041577">
    <property type="entry name" value="RT_RNaseH_2"/>
</dbReference>
<dbReference type="GO" id="GO:0004523">
    <property type="term" value="F:RNA-DNA hybrid ribonuclease activity"/>
    <property type="evidence" value="ECO:0007669"/>
    <property type="project" value="UniProtKB-EC"/>
</dbReference>
<organism evidence="4 5">
    <name type="scientific">Hirundo rustica rustica</name>
    <dbReference type="NCBI Taxonomy" id="333673"/>
    <lineage>
        <taxon>Eukaryota</taxon>
        <taxon>Metazoa</taxon>
        <taxon>Chordata</taxon>
        <taxon>Craniata</taxon>
        <taxon>Vertebrata</taxon>
        <taxon>Euteleostomi</taxon>
        <taxon>Archelosauria</taxon>
        <taxon>Archosauria</taxon>
        <taxon>Dinosauria</taxon>
        <taxon>Saurischia</taxon>
        <taxon>Theropoda</taxon>
        <taxon>Coelurosauria</taxon>
        <taxon>Aves</taxon>
        <taxon>Neognathae</taxon>
        <taxon>Neoaves</taxon>
        <taxon>Telluraves</taxon>
        <taxon>Australaves</taxon>
        <taxon>Passeriformes</taxon>
        <taxon>Sylvioidea</taxon>
        <taxon>Hirundinidae</taxon>
        <taxon>Hirundo</taxon>
    </lineage>
</organism>
<evidence type="ECO:0000313" key="4">
    <source>
        <dbReference type="EMBL" id="RMC19124.1"/>
    </source>
</evidence>
<dbReference type="InterPro" id="IPR051320">
    <property type="entry name" value="Viral_Replic_Matur_Polypro"/>
</dbReference>
<dbReference type="Pfam" id="PF17919">
    <property type="entry name" value="RT_RNaseH_2"/>
    <property type="match status" value="1"/>
</dbReference>
<dbReference type="Gene3D" id="3.30.70.270">
    <property type="match status" value="2"/>
</dbReference>
<comment type="caution">
    <text evidence="4">The sequence shown here is derived from an EMBL/GenBank/DDBJ whole genome shotgun (WGS) entry which is preliminary data.</text>
</comment>
<dbReference type="Pfam" id="PF00078">
    <property type="entry name" value="RVT_1"/>
    <property type="match status" value="1"/>
</dbReference>
<dbReference type="PANTHER" id="PTHR33064:SF29">
    <property type="entry name" value="PEPTIDASE A2 DOMAIN-CONTAINING PROTEIN-RELATED"/>
    <property type="match status" value="1"/>
</dbReference>
<evidence type="ECO:0000259" key="3">
    <source>
        <dbReference type="PROSITE" id="PS50878"/>
    </source>
</evidence>
<evidence type="ECO:0000256" key="1">
    <source>
        <dbReference type="ARBA" id="ARBA00010879"/>
    </source>
</evidence>
<dbReference type="SUPFAM" id="SSF56672">
    <property type="entry name" value="DNA/RNA polymerases"/>
    <property type="match status" value="1"/>
</dbReference>
<proteinExistence type="inferred from homology"/>